<proteinExistence type="predicted"/>
<reference evidence="2 3" key="1">
    <citation type="submission" date="2018-01" db="EMBL/GenBank/DDBJ databases">
        <title>Genome sequence of a Cantenovulum-like bacteria.</title>
        <authorList>
            <person name="Tan W.R."/>
            <person name="Lau N.-S."/>
            <person name="Go F."/>
            <person name="Amirul A.-A.A."/>
        </authorList>
    </citation>
    <scope>NUCLEOTIDE SEQUENCE [LARGE SCALE GENOMIC DNA]</scope>
    <source>
        <strain evidence="2 3">CCB-QB4</strain>
    </source>
</reference>
<accession>A0A2S0VQR5</accession>
<dbReference type="Pfam" id="PF03334">
    <property type="entry name" value="PhaG_MnhG_YufB"/>
    <property type="match status" value="1"/>
</dbReference>
<dbReference type="Proteomes" id="UP000244441">
    <property type="component" value="Chromosome"/>
</dbReference>
<evidence type="ECO:0000256" key="1">
    <source>
        <dbReference type="SAM" id="Phobius"/>
    </source>
</evidence>
<dbReference type="EMBL" id="CP026604">
    <property type="protein sequence ID" value="AWB66430.1"/>
    <property type="molecule type" value="Genomic_DNA"/>
</dbReference>
<dbReference type="OrthoDB" id="9813804at2"/>
<evidence type="ECO:0000313" key="2">
    <source>
        <dbReference type="EMBL" id="AWB66430.1"/>
    </source>
</evidence>
<dbReference type="PANTHER" id="PTHR34703">
    <property type="entry name" value="ANTIPORTER SUBUNIT MNHG2-RELATED"/>
    <property type="match status" value="1"/>
</dbReference>
<dbReference type="RefSeq" id="WP_108602493.1">
    <property type="nucleotide sequence ID" value="NZ_CP026604.1"/>
</dbReference>
<feature type="transmembrane region" description="Helical" evidence="1">
    <location>
        <begin position="36"/>
        <end position="55"/>
    </location>
</feature>
<dbReference type="NCBIfam" id="TIGR01300">
    <property type="entry name" value="CPA3_mnhG_phaG"/>
    <property type="match status" value="1"/>
</dbReference>
<dbReference type="AlphaFoldDB" id="A0A2S0VQR5"/>
<keyword evidence="1" id="KW-1133">Transmembrane helix</keyword>
<feature type="transmembrane region" description="Helical" evidence="1">
    <location>
        <begin position="6"/>
        <end position="29"/>
    </location>
</feature>
<dbReference type="PANTHER" id="PTHR34703:SF1">
    <property type="entry name" value="ANTIPORTER SUBUNIT MNHG2-RELATED"/>
    <property type="match status" value="1"/>
</dbReference>
<evidence type="ECO:0000313" key="3">
    <source>
        <dbReference type="Proteomes" id="UP000244441"/>
    </source>
</evidence>
<feature type="transmembrane region" description="Helical" evidence="1">
    <location>
        <begin position="67"/>
        <end position="86"/>
    </location>
</feature>
<sequence>MSILDVISSVLLVSGAFFGLSGAIGLFKFPDFFTRVHAASVTDSLAAMLMIGGLLLQTSFDINTAKLLFILIFLMMTTPTASHALAKSARHGGLLSLAENKEQQRGQDSHG</sequence>
<organism evidence="2 3">
    <name type="scientific">Saccharobesus litoralis</name>
    <dbReference type="NCBI Taxonomy" id="2172099"/>
    <lineage>
        <taxon>Bacteria</taxon>
        <taxon>Pseudomonadati</taxon>
        <taxon>Pseudomonadota</taxon>
        <taxon>Gammaproteobacteria</taxon>
        <taxon>Alteromonadales</taxon>
        <taxon>Alteromonadaceae</taxon>
        <taxon>Saccharobesus</taxon>
    </lineage>
</organism>
<dbReference type="KEGG" id="cate:C2869_08315"/>
<protein>
    <submittedName>
        <fullName evidence="2">Sodium:proton antiporter</fullName>
    </submittedName>
</protein>
<name>A0A2S0VQR5_9ALTE</name>
<keyword evidence="1" id="KW-0812">Transmembrane</keyword>
<keyword evidence="3" id="KW-1185">Reference proteome</keyword>
<dbReference type="InterPro" id="IPR005133">
    <property type="entry name" value="PhaG_MnhG_YufB"/>
</dbReference>
<keyword evidence="1" id="KW-0472">Membrane</keyword>
<dbReference type="GO" id="GO:0015385">
    <property type="term" value="F:sodium:proton antiporter activity"/>
    <property type="evidence" value="ECO:0007669"/>
    <property type="project" value="TreeGrafter"/>
</dbReference>
<gene>
    <name evidence="2" type="ORF">C2869_08315</name>
</gene>